<evidence type="ECO:0000259" key="3">
    <source>
        <dbReference type="PROSITE" id="PS50112"/>
    </source>
</evidence>
<dbReference type="PROSITE" id="PS50113">
    <property type="entry name" value="PAC"/>
    <property type="match status" value="1"/>
</dbReference>
<protein>
    <submittedName>
        <fullName evidence="5">PAS domain S-box protein</fullName>
    </submittedName>
</protein>
<dbReference type="SUPFAM" id="SSF55785">
    <property type="entry name" value="PYP-like sensor domain (PAS domain)"/>
    <property type="match status" value="1"/>
</dbReference>
<dbReference type="Gene3D" id="3.40.50.2300">
    <property type="match status" value="2"/>
</dbReference>
<accession>A0ABT8MBT9</accession>
<evidence type="ECO:0000259" key="4">
    <source>
        <dbReference type="PROSITE" id="PS50113"/>
    </source>
</evidence>
<organism evidence="5 6">
    <name type="scientific">Methanoculleus frigidifontis</name>
    <dbReference type="NCBI Taxonomy" id="2584085"/>
    <lineage>
        <taxon>Archaea</taxon>
        <taxon>Methanobacteriati</taxon>
        <taxon>Methanobacteriota</taxon>
        <taxon>Stenosarchaea group</taxon>
        <taxon>Methanomicrobia</taxon>
        <taxon>Methanomicrobiales</taxon>
        <taxon>Methanomicrobiaceae</taxon>
        <taxon>Methanoculleus</taxon>
    </lineage>
</organism>
<evidence type="ECO:0000256" key="1">
    <source>
        <dbReference type="SAM" id="MobiDB-lite"/>
    </source>
</evidence>
<name>A0ABT8MBT9_9EURY</name>
<evidence type="ECO:0000313" key="6">
    <source>
        <dbReference type="Proteomes" id="UP001168338"/>
    </source>
</evidence>
<dbReference type="InterPro" id="IPR013767">
    <property type="entry name" value="PAS_fold"/>
</dbReference>
<keyword evidence="2" id="KW-0812">Transmembrane</keyword>
<dbReference type="EMBL" id="VCYH01000007">
    <property type="protein sequence ID" value="MDN7025407.1"/>
    <property type="molecule type" value="Genomic_DNA"/>
</dbReference>
<dbReference type="PANTHER" id="PTHR35271:SF1">
    <property type="entry name" value="ABC TRANSPORTER, SUBSTRATE-BINDING LIPOPROTEIN"/>
    <property type="match status" value="1"/>
</dbReference>
<dbReference type="Proteomes" id="UP001168338">
    <property type="component" value="Unassembled WGS sequence"/>
</dbReference>
<dbReference type="PANTHER" id="PTHR35271">
    <property type="entry name" value="ABC TRANSPORTER, SUBSTRATE-BINDING LIPOPROTEIN-RELATED"/>
    <property type="match status" value="1"/>
</dbReference>
<evidence type="ECO:0000256" key="2">
    <source>
        <dbReference type="SAM" id="Phobius"/>
    </source>
</evidence>
<dbReference type="Pfam" id="PF00989">
    <property type="entry name" value="PAS"/>
    <property type="match status" value="1"/>
</dbReference>
<dbReference type="InterPro" id="IPR000700">
    <property type="entry name" value="PAS-assoc_C"/>
</dbReference>
<reference evidence="5" key="1">
    <citation type="submission" date="2019-05" db="EMBL/GenBank/DDBJ databases">
        <title>Methanoculleus sp. FWC-SCC1, a methanogenic archaeon isolated from deep marine cold seep.</title>
        <authorList>
            <person name="Chen Y.-W."/>
            <person name="Chen S.-C."/>
            <person name="Teng N.-H."/>
            <person name="Lai M.-C."/>
        </authorList>
    </citation>
    <scope>NUCLEOTIDE SEQUENCE</scope>
    <source>
        <strain evidence="5">FWC-SCC1</strain>
    </source>
</reference>
<feature type="domain" description="PAS" evidence="3">
    <location>
        <begin position="396"/>
        <end position="466"/>
    </location>
</feature>
<sequence>MNGDTVQTQASMQGGHTAIHYRATLLLILVLTAVSFCCQPVAAEEAEVLVLHSYHPGMDLVELEQEGIDSVLKESAPVRVNLRIEHMDTKRIENDAYFDHLADLYRYKYASTPPDVIITCDDPAFEFALAHHAEIFAGIPIVFCGVNYFDASRFQNDSLVTGVVETLDIAGTLTLAERLHPAVSQVVVVNDGTMTGIANRKRLLEDTENFRGRFEFVFLDNMTIPEIREQVADLPKTSIVLLLSYNQDPNGVYYSYGDACSEIAPVSSVPVYSVFEMYLGRGVLGGMIVSGREQGRTAAGLALRILQGEDAAAIPIVHTVEQHPILDQEQLDRFGIAETAIPAGSSIINRPPSTVAVPLEIVSGAIGCLIGLLGIILFQKSDIRKRKRIEDRLRESEEKFRGLAQRSFDMIFMLDTEEKFTYISPAAEKIIGYRPEYIVGKNSLVFVPSPFREQTKDAFAKVLSGENVEGFQTQMQRIDGRISYLEIDALPIVKNGVIVGVQGVAHDITVRKEMEQREREAYAQIETNIEQFAILGDHIRNPLQVILALTSFDDSPSTPKILEQVHQIDEIVTQLDTGCIESENVRQFLRRNYGLEREGGEHEAVLDEQMKPSPQDRQDDFRYFS</sequence>
<feature type="transmembrane region" description="Helical" evidence="2">
    <location>
        <begin position="355"/>
        <end position="378"/>
    </location>
</feature>
<feature type="domain" description="PAC" evidence="4">
    <location>
        <begin position="469"/>
        <end position="520"/>
    </location>
</feature>
<dbReference type="InterPro" id="IPR007487">
    <property type="entry name" value="ABC_transpt-TYRBP-like"/>
</dbReference>
<feature type="region of interest" description="Disordered" evidence="1">
    <location>
        <begin position="600"/>
        <end position="625"/>
    </location>
</feature>
<dbReference type="CDD" id="cd00130">
    <property type="entry name" value="PAS"/>
    <property type="match status" value="1"/>
</dbReference>
<dbReference type="SMART" id="SM00091">
    <property type="entry name" value="PAS"/>
    <property type="match status" value="1"/>
</dbReference>
<evidence type="ECO:0000313" key="5">
    <source>
        <dbReference type="EMBL" id="MDN7025407.1"/>
    </source>
</evidence>
<gene>
    <name evidence="5" type="ORF">FGU65_10955</name>
</gene>
<keyword evidence="2" id="KW-0472">Membrane</keyword>
<dbReference type="NCBIfam" id="TIGR00229">
    <property type="entry name" value="sensory_box"/>
    <property type="match status" value="1"/>
</dbReference>
<proteinExistence type="predicted"/>
<keyword evidence="2" id="KW-1133">Transmembrane helix</keyword>
<dbReference type="InterPro" id="IPR000014">
    <property type="entry name" value="PAS"/>
</dbReference>
<keyword evidence="6" id="KW-1185">Reference proteome</keyword>
<dbReference type="InterPro" id="IPR035965">
    <property type="entry name" value="PAS-like_dom_sf"/>
</dbReference>
<dbReference type="Gene3D" id="3.30.450.20">
    <property type="entry name" value="PAS domain"/>
    <property type="match status" value="1"/>
</dbReference>
<comment type="caution">
    <text evidence="5">The sequence shown here is derived from an EMBL/GenBank/DDBJ whole genome shotgun (WGS) entry which is preliminary data.</text>
</comment>
<dbReference type="Pfam" id="PF04392">
    <property type="entry name" value="ABC_sub_bind"/>
    <property type="match status" value="1"/>
</dbReference>
<dbReference type="PROSITE" id="PS50112">
    <property type="entry name" value="PAS"/>
    <property type="match status" value="1"/>
</dbReference>
<dbReference type="RefSeq" id="WP_301664557.1">
    <property type="nucleotide sequence ID" value="NZ_VCYH01000007.1"/>
</dbReference>